<dbReference type="Proteomes" id="UP000230033">
    <property type="component" value="Unassembled WGS sequence"/>
</dbReference>
<feature type="transmembrane region" description="Helical" evidence="11">
    <location>
        <begin position="300"/>
        <end position="321"/>
    </location>
</feature>
<dbReference type="PANTHER" id="PTHR42837:SF2">
    <property type="entry name" value="MEMBRANE METALLOPROTEASE ARASP2, CHLOROPLASTIC-RELATED"/>
    <property type="match status" value="1"/>
</dbReference>
<sequence>MLLTLVTFLFVLSLLVLVHEGGHFLAAKKAGIRVEEFGLGYPPKIFAKKIKGTIYSLNAIPFGGFVRLLGEELEESSKFKVQSSKFSFVAKSKKARALVIVAGVTANFLLAILAFSVIYVVSGIPTKTALVKVVGVLSDSPAQQAGIKEGDVILAVDEEKIDNLEKFTNLVKEKSEQQIRMTLARAVANPCAAKVFGGGTGFSCQDGNLMLWLTPRSSPPDGQGPLGVVVSDVEMKKYPFWQMPLRGLAEGAKETFGWVKLTLTGLGTMLSDLFRHGAVPKDMAGPVGILQISGLAAQSGFWAVLQLIGILSVNLAVLNILPFPALDGGRLVFIVYEAVFRRRPKASFEQVINTAGMALLLFLITLVTINDIGRILEANNFLSRLRTLWPF</sequence>
<dbReference type="GO" id="GO:0016020">
    <property type="term" value="C:membrane"/>
    <property type="evidence" value="ECO:0007669"/>
    <property type="project" value="UniProtKB-SubCell"/>
</dbReference>
<dbReference type="InterPro" id="IPR008915">
    <property type="entry name" value="Peptidase_M50"/>
</dbReference>
<organism evidence="13 14">
    <name type="scientific">Candidatus Shapirobacteria bacterium CG09_land_8_20_14_0_10_47_13</name>
    <dbReference type="NCBI Taxonomy" id="1974481"/>
    <lineage>
        <taxon>Bacteria</taxon>
        <taxon>Candidatus Shapironibacteriota</taxon>
    </lineage>
</organism>
<evidence type="ECO:0000256" key="8">
    <source>
        <dbReference type="ARBA" id="ARBA00022989"/>
    </source>
</evidence>
<name>A0A2H0WNE0_9BACT</name>
<dbReference type="InterPro" id="IPR041489">
    <property type="entry name" value="PDZ_6"/>
</dbReference>
<evidence type="ECO:0000256" key="9">
    <source>
        <dbReference type="ARBA" id="ARBA00023049"/>
    </source>
</evidence>
<dbReference type="SMART" id="SM00228">
    <property type="entry name" value="PDZ"/>
    <property type="match status" value="1"/>
</dbReference>
<dbReference type="Pfam" id="PF17820">
    <property type="entry name" value="PDZ_6"/>
    <property type="match status" value="1"/>
</dbReference>
<dbReference type="InterPro" id="IPR004387">
    <property type="entry name" value="Pept_M50_Zn"/>
</dbReference>
<dbReference type="InterPro" id="IPR001478">
    <property type="entry name" value="PDZ"/>
</dbReference>
<comment type="cofactor">
    <cofactor evidence="1">
        <name>Zn(2+)</name>
        <dbReference type="ChEBI" id="CHEBI:29105"/>
    </cofactor>
</comment>
<comment type="caution">
    <text evidence="13">The sequence shown here is derived from an EMBL/GenBank/DDBJ whole genome shotgun (WGS) entry which is preliminary data.</text>
</comment>
<evidence type="ECO:0000256" key="3">
    <source>
        <dbReference type="ARBA" id="ARBA00007931"/>
    </source>
</evidence>
<dbReference type="Pfam" id="PF02163">
    <property type="entry name" value="Peptidase_M50"/>
    <property type="match status" value="1"/>
</dbReference>
<protein>
    <recommendedName>
        <fullName evidence="12">PDZ domain-containing protein</fullName>
    </recommendedName>
</protein>
<evidence type="ECO:0000313" key="13">
    <source>
        <dbReference type="EMBL" id="PIS14154.1"/>
    </source>
</evidence>
<feature type="transmembrane region" description="Helical" evidence="11">
    <location>
        <begin position="351"/>
        <end position="369"/>
    </location>
</feature>
<dbReference type="GO" id="GO:0004222">
    <property type="term" value="F:metalloendopeptidase activity"/>
    <property type="evidence" value="ECO:0007669"/>
    <property type="project" value="InterPro"/>
</dbReference>
<dbReference type="PANTHER" id="PTHR42837">
    <property type="entry name" value="REGULATOR OF SIGMA-E PROTEASE RSEP"/>
    <property type="match status" value="1"/>
</dbReference>
<gene>
    <name evidence="13" type="ORF">COT65_00355</name>
</gene>
<dbReference type="CDD" id="cd06163">
    <property type="entry name" value="S2P-M50_PDZ_RseP-like"/>
    <property type="match status" value="1"/>
</dbReference>
<reference evidence="14" key="1">
    <citation type="submission" date="2017-09" db="EMBL/GenBank/DDBJ databases">
        <title>Depth-based differentiation of microbial function through sediment-hosted aquifers and enrichment of novel symbionts in the deep terrestrial subsurface.</title>
        <authorList>
            <person name="Probst A.J."/>
            <person name="Ladd B."/>
            <person name="Jarett J.K."/>
            <person name="Geller-Mcgrath D.E."/>
            <person name="Sieber C.M.K."/>
            <person name="Emerson J.B."/>
            <person name="Anantharaman K."/>
            <person name="Thomas B.C."/>
            <person name="Malmstrom R."/>
            <person name="Stieglmeier M."/>
            <person name="Klingl A."/>
            <person name="Woyke T."/>
            <person name="Ryan C.M."/>
            <person name="Banfield J.F."/>
        </authorList>
    </citation>
    <scope>NUCLEOTIDE SEQUENCE [LARGE SCALE GENOMIC DNA]</scope>
</reference>
<evidence type="ECO:0000256" key="11">
    <source>
        <dbReference type="SAM" id="Phobius"/>
    </source>
</evidence>
<proteinExistence type="inferred from homology"/>
<evidence type="ECO:0000256" key="6">
    <source>
        <dbReference type="ARBA" id="ARBA00022801"/>
    </source>
</evidence>
<evidence type="ECO:0000256" key="2">
    <source>
        <dbReference type="ARBA" id="ARBA00004141"/>
    </source>
</evidence>
<accession>A0A2H0WNE0</accession>
<keyword evidence="10 11" id="KW-0472">Membrane</keyword>
<keyword evidence="7" id="KW-0862">Zinc</keyword>
<dbReference type="AlphaFoldDB" id="A0A2H0WNE0"/>
<dbReference type="InterPro" id="IPR036034">
    <property type="entry name" value="PDZ_sf"/>
</dbReference>
<keyword evidence="9" id="KW-0482">Metalloprotease</keyword>
<evidence type="ECO:0000259" key="12">
    <source>
        <dbReference type="SMART" id="SM00228"/>
    </source>
</evidence>
<comment type="similarity">
    <text evidence="3">Belongs to the peptidase M50B family.</text>
</comment>
<keyword evidence="8 11" id="KW-1133">Transmembrane helix</keyword>
<keyword evidence="4" id="KW-0645">Protease</keyword>
<evidence type="ECO:0000313" key="14">
    <source>
        <dbReference type="Proteomes" id="UP000230033"/>
    </source>
</evidence>
<keyword evidence="5 11" id="KW-0812">Transmembrane</keyword>
<feature type="transmembrane region" description="Helical" evidence="11">
    <location>
        <begin position="97"/>
        <end position="121"/>
    </location>
</feature>
<keyword evidence="6" id="KW-0378">Hydrolase</keyword>
<feature type="domain" description="PDZ" evidence="12">
    <location>
        <begin position="111"/>
        <end position="187"/>
    </location>
</feature>
<comment type="subcellular location">
    <subcellularLocation>
        <location evidence="2">Membrane</location>
        <topology evidence="2">Multi-pass membrane protein</topology>
    </subcellularLocation>
</comment>
<dbReference type="GO" id="GO:0006508">
    <property type="term" value="P:proteolysis"/>
    <property type="evidence" value="ECO:0007669"/>
    <property type="project" value="UniProtKB-KW"/>
</dbReference>
<evidence type="ECO:0000256" key="1">
    <source>
        <dbReference type="ARBA" id="ARBA00001947"/>
    </source>
</evidence>
<evidence type="ECO:0000256" key="10">
    <source>
        <dbReference type="ARBA" id="ARBA00023136"/>
    </source>
</evidence>
<dbReference type="EMBL" id="PEZJ01000005">
    <property type="protein sequence ID" value="PIS14154.1"/>
    <property type="molecule type" value="Genomic_DNA"/>
</dbReference>
<evidence type="ECO:0000256" key="7">
    <source>
        <dbReference type="ARBA" id="ARBA00022833"/>
    </source>
</evidence>
<dbReference type="SUPFAM" id="SSF50156">
    <property type="entry name" value="PDZ domain-like"/>
    <property type="match status" value="1"/>
</dbReference>
<evidence type="ECO:0000256" key="4">
    <source>
        <dbReference type="ARBA" id="ARBA00022670"/>
    </source>
</evidence>
<evidence type="ECO:0000256" key="5">
    <source>
        <dbReference type="ARBA" id="ARBA00022692"/>
    </source>
</evidence>
<dbReference type="Gene3D" id="2.30.42.10">
    <property type="match status" value="1"/>
</dbReference>